<organism evidence="7 8">
    <name type="scientific">Tetracentron sinense</name>
    <name type="common">Spur-leaf</name>
    <dbReference type="NCBI Taxonomy" id="13715"/>
    <lineage>
        <taxon>Eukaryota</taxon>
        <taxon>Viridiplantae</taxon>
        <taxon>Streptophyta</taxon>
        <taxon>Embryophyta</taxon>
        <taxon>Tracheophyta</taxon>
        <taxon>Spermatophyta</taxon>
        <taxon>Magnoliopsida</taxon>
        <taxon>Trochodendrales</taxon>
        <taxon>Trochodendraceae</taxon>
        <taxon>Tetracentron</taxon>
    </lineage>
</organism>
<dbReference type="AlphaFoldDB" id="A0A834YR81"/>
<comment type="subcellular location">
    <subcellularLocation>
        <location evidence="1">Nucleus</location>
    </subcellularLocation>
</comment>
<accession>A0A834YR81</accession>
<reference evidence="7 8" key="1">
    <citation type="submission" date="2020-04" db="EMBL/GenBank/DDBJ databases">
        <title>Plant Genome Project.</title>
        <authorList>
            <person name="Zhang R.-G."/>
        </authorList>
    </citation>
    <scope>NUCLEOTIDE SEQUENCE [LARGE SCALE GENOMIC DNA]</scope>
    <source>
        <strain evidence="7">YNK0</strain>
        <tissue evidence="7">Leaf</tissue>
    </source>
</reference>
<evidence type="ECO:0000313" key="8">
    <source>
        <dbReference type="Proteomes" id="UP000655225"/>
    </source>
</evidence>
<dbReference type="InterPro" id="IPR002100">
    <property type="entry name" value="TF_MADSbox"/>
</dbReference>
<dbReference type="OrthoDB" id="779403at2759"/>
<dbReference type="InterPro" id="IPR036879">
    <property type="entry name" value="TF_MADSbox_sf"/>
</dbReference>
<dbReference type="Proteomes" id="UP000655225">
    <property type="component" value="Unassembled WGS sequence"/>
</dbReference>
<dbReference type="SUPFAM" id="SSF55455">
    <property type="entry name" value="SRF-like"/>
    <property type="match status" value="1"/>
</dbReference>
<evidence type="ECO:0000256" key="5">
    <source>
        <dbReference type="ARBA" id="ARBA00023242"/>
    </source>
</evidence>
<gene>
    <name evidence="7" type="ORF">HHK36_023099</name>
</gene>
<evidence type="ECO:0000256" key="4">
    <source>
        <dbReference type="ARBA" id="ARBA00023163"/>
    </source>
</evidence>
<dbReference type="FunFam" id="3.40.1810.10:FF:000018">
    <property type="entry name" value="agamous-like MADS-box protein AGL80"/>
    <property type="match status" value="1"/>
</dbReference>
<name>A0A834YR81_TETSI</name>
<comment type="caution">
    <text evidence="7">The sequence shown here is derived from an EMBL/GenBank/DDBJ whole genome shotgun (WGS) entry which is preliminary data.</text>
</comment>
<dbReference type="EMBL" id="JABCRI010000016">
    <property type="protein sequence ID" value="KAF8392750.1"/>
    <property type="molecule type" value="Genomic_DNA"/>
</dbReference>
<dbReference type="PANTHER" id="PTHR48019">
    <property type="entry name" value="SERUM RESPONSE FACTOR HOMOLOG"/>
    <property type="match status" value="1"/>
</dbReference>
<dbReference type="GO" id="GO:0045944">
    <property type="term" value="P:positive regulation of transcription by RNA polymerase II"/>
    <property type="evidence" value="ECO:0007669"/>
    <property type="project" value="InterPro"/>
</dbReference>
<protein>
    <recommendedName>
        <fullName evidence="6">MADS-box domain-containing protein</fullName>
    </recommendedName>
</protein>
<dbReference type="PROSITE" id="PS50066">
    <property type="entry name" value="MADS_BOX_2"/>
    <property type="match status" value="1"/>
</dbReference>
<dbReference type="SMART" id="SM00432">
    <property type="entry name" value="MADS"/>
    <property type="match status" value="1"/>
</dbReference>
<keyword evidence="4" id="KW-0804">Transcription</keyword>
<keyword evidence="3" id="KW-0238">DNA-binding</keyword>
<keyword evidence="2" id="KW-0805">Transcription regulation</keyword>
<dbReference type="Gene3D" id="3.40.1810.10">
    <property type="entry name" value="Transcription factor, MADS-box"/>
    <property type="match status" value="1"/>
</dbReference>
<sequence length="234" mass="27299">MARKKVKLAYIANDSARRATFKKRRKGLMKKVSELSTLCGVDACAIIYSPYDTEAEVWPSPSEAQRVLARFKSLPEMEQSKKMMNQEGFLRQRMAKVKEQLKKQQKDNRECEMTQFMYQCLVGKGLHDINMDGLREMAWLVEDKMKEIRERMEYLHGMSLPAFVKGVEENIEGQMKMQEALQKEDQMTMEALQKQHWFMEFMNSSQEHVVGFGGGDEMMVPYVDNSSWSHVIFP</sequence>
<evidence type="ECO:0000256" key="1">
    <source>
        <dbReference type="ARBA" id="ARBA00004123"/>
    </source>
</evidence>
<feature type="domain" description="MADS-box" evidence="6">
    <location>
        <begin position="1"/>
        <end position="49"/>
    </location>
</feature>
<dbReference type="InterPro" id="IPR033897">
    <property type="entry name" value="SRF-like_MADS-box"/>
</dbReference>
<keyword evidence="5" id="KW-0539">Nucleus</keyword>
<evidence type="ECO:0000259" key="6">
    <source>
        <dbReference type="PROSITE" id="PS50066"/>
    </source>
</evidence>
<dbReference type="Pfam" id="PF00319">
    <property type="entry name" value="SRF-TF"/>
    <property type="match status" value="1"/>
</dbReference>
<dbReference type="PRINTS" id="PR00404">
    <property type="entry name" value="MADSDOMAIN"/>
</dbReference>
<keyword evidence="8" id="KW-1185">Reference proteome</keyword>
<dbReference type="InterPro" id="IPR050142">
    <property type="entry name" value="MADS-box/MEF2_TF"/>
</dbReference>
<evidence type="ECO:0000256" key="2">
    <source>
        <dbReference type="ARBA" id="ARBA00023015"/>
    </source>
</evidence>
<proteinExistence type="predicted"/>
<dbReference type="GO" id="GO:0005634">
    <property type="term" value="C:nucleus"/>
    <property type="evidence" value="ECO:0007669"/>
    <property type="project" value="UniProtKB-SubCell"/>
</dbReference>
<evidence type="ECO:0000313" key="7">
    <source>
        <dbReference type="EMBL" id="KAF8392750.1"/>
    </source>
</evidence>
<evidence type="ECO:0000256" key="3">
    <source>
        <dbReference type="ARBA" id="ARBA00023125"/>
    </source>
</evidence>
<dbReference type="GO" id="GO:0000987">
    <property type="term" value="F:cis-regulatory region sequence-specific DNA binding"/>
    <property type="evidence" value="ECO:0007669"/>
    <property type="project" value="InterPro"/>
</dbReference>
<dbReference type="GO" id="GO:0000981">
    <property type="term" value="F:DNA-binding transcription factor activity, RNA polymerase II-specific"/>
    <property type="evidence" value="ECO:0007669"/>
    <property type="project" value="InterPro"/>
</dbReference>
<dbReference type="GO" id="GO:0046983">
    <property type="term" value="F:protein dimerization activity"/>
    <property type="evidence" value="ECO:0007669"/>
    <property type="project" value="InterPro"/>
</dbReference>
<dbReference type="CDD" id="cd00266">
    <property type="entry name" value="MADS_SRF_like"/>
    <property type="match status" value="1"/>
</dbReference>
<dbReference type="OMA" id="DKYKKMT"/>